<dbReference type="AlphaFoldDB" id="A0A8T0FA86"/>
<gene>
    <name evidence="1" type="ORF">HNY73_009698</name>
</gene>
<reference evidence="1" key="2">
    <citation type="submission" date="2020-06" db="EMBL/GenBank/DDBJ databases">
        <authorList>
            <person name="Sheffer M."/>
        </authorList>
    </citation>
    <scope>NUCLEOTIDE SEQUENCE</scope>
</reference>
<evidence type="ECO:0000313" key="1">
    <source>
        <dbReference type="EMBL" id="KAF8788167.1"/>
    </source>
</evidence>
<accession>A0A8T0FA86</accession>
<name>A0A8T0FA86_ARGBR</name>
<dbReference type="EMBL" id="JABXBU010000015">
    <property type="protein sequence ID" value="KAF8788167.1"/>
    <property type="molecule type" value="Genomic_DNA"/>
</dbReference>
<sequence>MTLQPDSENVFSSSSNLSIVTFSEVIPSNALCSYWERKTSDNRFDSSEISPALKNMDPNDIRLGMPTKSPSTIAKDLICDWKSNICPKFAKHAMKFAVQMMKVTVEKVSCMSFKTLNIRYRFFKNLICLVVERSFGVHRSTSEARFRKDL</sequence>
<reference evidence="1" key="1">
    <citation type="journal article" date="2020" name="bioRxiv">
        <title>Chromosome-level reference genome of the European wasp spider Argiope bruennichi: a resource for studies on range expansion and evolutionary adaptation.</title>
        <authorList>
            <person name="Sheffer M.M."/>
            <person name="Hoppe A."/>
            <person name="Krehenwinkel H."/>
            <person name="Uhl G."/>
            <person name="Kuss A.W."/>
            <person name="Jensen L."/>
            <person name="Jensen C."/>
            <person name="Gillespie R.G."/>
            <person name="Hoff K.J."/>
            <person name="Prost S."/>
        </authorList>
    </citation>
    <scope>NUCLEOTIDE SEQUENCE</scope>
</reference>
<protein>
    <submittedName>
        <fullName evidence="1">Uncharacterized protein</fullName>
    </submittedName>
</protein>
<keyword evidence="2" id="KW-1185">Reference proteome</keyword>
<organism evidence="1 2">
    <name type="scientific">Argiope bruennichi</name>
    <name type="common">Wasp spider</name>
    <name type="synonym">Aranea bruennichi</name>
    <dbReference type="NCBI Taxonomy" id="94029"/>
    <lineage>
        <taxon>Eukaryota</taxon>
        <taxon>Metazoa</taxon>
        <taxon>Ecdysozoa</taxon>
        <taxon>Arthropoda</taxon>
        <taxon>Chelicerata</taxon>
        <taxon>Arachnida</taxon>
        <taxon>Araneae</taxon>
        <taxon>Araneomorphae</taxon>
        <taxon>Entelegynae</taxon>
        <taxon>Araneoidea</taxon>
        <taxon>Araneidae</taxon>
        <taxon>Argiope</taxon>
    </lineage>
</organism>
<evidence type="ECO:0000313" key="2">
    <source>
        <dbReference type="Proteomes" id="UP000807504"/>
    </source>
</evidence>
<proteinExistence type="predicted"/>
<dbReference type="Proteomes" id="UP000807504">
    <property type="component" value="Unassembled WGS sequence"/>
</dbReference>
<comment type="caution">
    <text evidence="1">The sequence shown here is derived from an EMBL/GenBank/DDBJ whole genome shotgun (WGS) entry which is preliminary data.</text>
</comment>